<dbReference type="PANTHER" id="PTHR42776">
    <property type="entry name" value="SERINE PEPTIDASE S9 FAMILY MEMBER"/>
    <property type="match status" value="1"/>
</dbReference>
<reference evidence="5" key="1">
    <citation type="submission" date="2017-02" db="EMBL/GenBank/DDBJ databases">
        <authorList>
            <person name="Varghese N."/>
            <person name="Submissions S."/>
        </authorList>
    </citation>
    <scope>NUCLEOTIDE SEQUENCE [LARGE SCALE GENOMIC DNA]</scope>
    <source>
        <strain evidence="5">ATCC BAA-34</strain>
    </source>
</reference>
<feature type="signal peptide" evidence="2">
    <location>
        <begin position="1"/>
        <end position="25"/>
    </location>
</feature>
<feature type="chain" id="PRO_5012436674" evidence="2">
    <location>
        <begin position="26"/>
        <end position="644"/>
    </location>
</feature>
<dbReference type="STRING" id="115783.SAMN02745119_00780"/>
<dbReference type="GO" id="GO:0004177">
    <property type="term" value="F:aminopeptidase activity"/>
    <property type="evidence" value="ECO:0007669"/>
    <property type="project" value="UniProtKB-KW"/>
</dbReference>
<dbReference type="Gene3D" id="2.120.10.30">
    <property type="entry name" value="TolB, C-terminal domain"/>
    <property type="match status" value="1"/>
</dbReference>
<dbReference type="InterPro" id="IPR011042">
    <property type="entry name" value="6-blade_b-propeller_TolB-like"/>
</dbReference>
<dbReference type="EMBL" id="FUWR01000002">
    <property type="protein sequence ID" value="SJZ49982.1"/>
    <property type="molecule type" value="Genomic_DNA"/>
</dbReference>
<dbReference type="Pfam" id="PF00326">
    <property type="entry name" value="Peptidase_S9"/>
    <property type="match status" value="1"/>
</dbReference>
<sequence>MRQSFVTSGVCNLLMLSALASPAMAGGALKQYDLKDFFGKPERSVFRLSDDGKTLGFMQPYQRRQNLHVVALPPDGKAPDFATAKRITAETERDIAGFFWKGNDTILYVKDFGGDENYHLLSVDLKSGTVKDLTPFPKIRASIVDDLLDDPEHVLVQHNKRDPQFFDVYRVNVKTGDARLVAENPGNITGWITDHTGRVRMASTSDGVNTSLLYRATEKDAFKTILTTDFRTSVSPLFFTFDNKALYALSNRDRDKTALVVLDPNNATESQPLFEHPEVDLGGVSYSHKRKLLTQASFTTWKSQRHFFDAETRSIYDSLQKKLPGYEISLQSENLAEDTFVVAAYNDRTQGARYVYSLKADTLTSLGEINPRINPADMASMKPITYKTRDGLTINGYLTLPVNREARNLPVIVNPHGGPWVRDSWGYNPEIQFLANRGFAVFQMNYRGSTGYGRAFWEKSFKQWGRSMQDDITDGVAWLIKEGIADPKRVGIYGGSYGGYATLAGVTFTPDLYAAAVDYVGVANLFTFMETIPPYWKPYLAMMYEMVGDPVKDKAALTASSPVFHAGRIKTPLFIAQGANDPRVNKDESDQMVAALKKRGVEVQYLVKDNEGHGFHNEENQFEFYGAMEAFFRKHLIQGHDAQK</sequence>
<dbReference type="SUPFAM" id="SSF50993">
    <property type="entry name" value="Peptidase/esterase 'gauge' domain"/>
    <property type="match status" value="1"/>
</dbReference>
<protein>
    <submittedName>
        <fullName evidence="4">Dipeptidyl aminopeptidase/acylaminoacyl peptidase</fullName>
    </submittedName>
</protein>
<name>A0A1T4L5H8_9BACT</name>
<dbReference type="AlphaFoldDB" id="A0A1T4L5H8"/>
<organism evidence="4 5">
    <name type="scientific">Trichlorobacter thiogenes</name>
    <dbReference type="NCBI Taxonomy" id="115783"/>
    <lineage>
        <taxon>Bacteria</taxon>
        <taxon>Pseudomonadati</taxon>
        <taxon>Thermodesulfobacteriota</taxon>
        <taxon>Desulfuromonadia</taxon>
        <taxon>Geobacterales</taxon>
        <taxon>Geobacteraceae</taxon>
        <taxon>Trichlorobacter</taxon>
    </lineage>
</organism>
<keyword evidence="4" id="KW-0645">Protease</keyword>
<dbReference type="OrthoDB" id="4269629at2"/>
<dbReference type="InterPro" id="IPR001375">
    <property type="entry name" value="Peptidase_S9_cat"/>
</dbReference>
<feature type="domain" description="Peptidase S9 prolyl oligopeptidase catalytic" evidence="3">
    <location>
        <begin position="426"/>
        <end position="636"/>
    </location>
</feature>
<dbReference type="PANTHER" id="PTHR42776:SF27">
    <property type="entry name" value="DIPEPTIDYL PEPTIDASE FAMILY MEMBER 6"/>
    <property type="match status" value="1"/>
</dbReference>
<proteinExistence type="predicted"/>
<dbReference type="GO" id="GO:0004252">
    <property type="term" value="F:serine-type endopeptidase activity"/>
    <property type="evidence" value="ECO:0007669"/>
    <property type="project" value="TreeGrafter"/>
</dbReference>
<dbReference type="InterPro" id="IPR029058">
    <property type="entry name" value="AB_hydrolase_fold"/>
</dbReference>
<dbReference type="Gene3D" id="3.40.50.1820">
    <property type="entry name" value="alpha/beta hydrolase"/>
    <property type="match status" value="1"/>
</dbReference>
<evidence type="ECO:0000259" key="3">
    <source>
        <dbReference type="Pfam" id="PF00326"/>
    </source>
</evidence>
<dbReference type="Proteomes" id="UP000190102">
    <property type="component" value="Unassembled WGS sequence"/>
</dbReference>
<evidence type="ECO:0000256" key="1">
    <source>
        <dbReference type="ARBA" id="ARBA00022801"/>
    </source>
</evidence>
<gene>
    <name evidence="4" type="ORF">SAMN02745119_00780</name>
</gene>
<keyword evidence="2" id="KW-0732">Signal</keyword>
<keyword evidence="5" id="KW-1185">Reference proteome</keyword>
<keyword evidence="4" id="KW-0031">Aminopeptidase</keyword>
<evidence type="ECO:0000313" key="5">
    <source>
        <dbReference type="Proteomes" id="UP000190102"/>
    </source>
</evidence>
<evidence type="ECO:0000313" key="4">
    <source>
        <dbReference type="EMBL" id="SJZ49982.1"/>
    </source>
</evidence>
<accession>A0A1T4L5H8</accession>
<dbReference type="SUPFAM" id="SSF53474">
    <property type="entry name" value="alpha/beta-Hydrolases"/>
    <property type="match status" value="1"/>
</dbReference>
<evidence type="ECO:0000256" key="2">
    <source>
        <dbReference type="SAM" id="SignalP"/>
    </source>
</evidence>
<keyword evidence="1" id="KW-0378">Hydrolase</keyword>
<dbReference type="RefSeq" id="WP_078789068.1">
    <property type="nucleotide sequence ID" value="NZ_FUWR01000002.1"/>
</dbReference>
<dbReference type="GO" id="GO:0006508">
    <property type="term" value="P:proteolysis"/>
    <property type="evidence" value="ECO:0007669"/>
    <property type="project" value="InterPro"/>
</dbReference>